<dbReference type="EMBL" id="FOTY01000005">
    <property type="protein sequence ID" value="SFL78473.1"/>
    <property type="molecule type" value="Genomic_DNA"/>
</dbReference>
<keyword evidence="1" id="KW-0472">Membrane</keyword>
<feature type="transmembrane region" description="Helical" evidence="1">
    <location>
        <begin position="12"/>
        <end position="38"/>
    </location>
</feature>
<sequence length="47" mass="5415">MREPSAFFIVYWMLFFLGFVLCILITGLSFTFSTAIVYTTVTVLQLL</sequence>
<dbReference type="RefSeq" id="WP_177195450.1">
    <property type="nucleotide sequence ID" value="NZ_FOTY01000005.1"/>
</dbReference>
<dbReference type="Proteomes" id="UP000199668">
    <property type="component" value="Unassembled WGS sequence"/>
</dbReference>
<reference evidence="2 3" key="1">
    <citation type="submission" date="2016-10" db="EMBL/GenBank/DDBJ databases">
        <authorList>
            <person name="de Groot N.N."/>
        </authorList>
    </citation>
    <scope>NUCLEOTIDE SEQUENCE [LARGE SCALE GENOMIC DNA]</scope>
    <source>
        <strain evidence="2 3">CGMCC 1.6134</strain>
    </source>
</reference>
<evidence type="ECO:0000313" key="3">
    <source>
        <dbReference type="Proteomes" id="UP000199668"/>
    </source>
</evidence>
<evidence type="ECO:0000256" key="1">
    <source>
        <dbReference type="SAM" id="Phobius"/>
    </source>
</evidence>
<proteinExistence type="predicted"/>
<gene>
    <name evidence="2" type="ORF">SAMN04488054_10531</name>
</gene>
<dbReference type="AlphaFoldDB" id="A0A1I4KIN9"/>
<name>A0A1I4KIN9_9BACI</name>
<protein>
    <submittedName>
        <fullName evidence="2">Uncharacterized protein</fullName>
    </submittedName>
</protein>
<accession>A0A1I4KIN9</accession>
<keyword evidence="3" id="KW-1185">Reference proteome</keyword>
<dbReference type="STRING" id="266892.SAMN04488054_10531"/>
<evidence type="ECO:0000313" key="2">
    <source>
        <dbReference type="EMBL" id="SFL78473.1"/>
    </source>
</evidence>
<keyword evidence="1" id="KW-1133">Transmembrane helix</keyword>
<keyword evidence="1" id="KW-0812">Transmembrane</keyword>
<organism evidence="2 3">
    <name type="scientific">Salibacterium qingdaonense</name>
    <dbReference type="NCBI Taxonomy" id="266892"/>
    <lineage>
        <taxon>Bacteria</taxon>
        <taxon>Bacillati</taxon>
        <taxon>Bacillota</taxon>
        <taxon>Bacilli</taxon>
        <taxon>Bacillales</taxon>
        <taxon>Bacillaceae</taxon>
    </lineage>
</organism>